<protein>
    <submittedName>
        <fullName evidence="1">Uncharacterized protein</fullName>
    </submittedName>
</protein>
<gene>
    <name evidence="1" type="ORF">JHL18_00705</name>
</gene>
<dbReference type="Proteomes" id="UP000596739">
    <property type="component" value="Unassembled WGS sequence"/>
</dbReference>
<sequence length="73" mass="8702">MMKIRIIDFRDDNKVLIETENAELIPAMLTEGTQIQITQEKEYLYCKYLYNVLKVIENEIDIYVEIDDTTPRT</sequence>
<proteinExistence type="predicted"/>
<accession>A0ABS1EIH7</accession>
<evidence type="ECO:0000313" key="1">
    <source>
        <dbReference type="EMBL" id="MBK1809168.1"/>
    </source>
</evidence>
<evidence type="ECO:0000313" key="2">
    <source>
        <dbReference type="Proteomes" id="UP000596739"/>
    </source>
</evidence>
<reference evidence="2" key="1">
    <citation type="submission" date="2021-01" db="EMBL/GenBank/DDBJ databases">
        <title>Genome public.</title>
        <authorList>
            <person name="Liu C."/>
            <person name="Sun Q."/>
        </authorList>
    </citation>
    <scope>NUCLEOTIDE SEQUENCE [LARGE SCALE GENOMIC DNA]</scope>
    <source>
        <strain evidence="2">YIM B02505</strain>
    </source>
</reference>
<organism evidence="1 2">
    <name type="scientific">Clostridium yunnanense</name>
    <dbReference type="NCBI Taxonomy" id="2800325"/>
    <lineage>
        <taxon>Bacteria</taxon>
        <taxon>Bacillati</taxon>
        <taxon>Bacillota</taxon>
        <taxon>Clostridia</taxon>
        <taxon>Eubacteriales</taxon>
        <taxon>Clostridiaceae</taxon>
        <taxon>Clostridium</taxon>
    </lineage>
</organism>
<keyword evidence="2" id="KW-1185">Reference proteome</keyword>
<dbReference type="EMBL" id="JAENHN010000002">
    <property type="protein sequence ID" value="MBK1809168.1"/>
    <property type="molecule type" value="Genomic_DNA"/>
</dbReference>
<name>A0ABS1EIH7_9CLOT</name>
<comment type="caution">
    <text evidence="1">The sequence shown here is derived from an EMBL/GenBank/DDBJ whole genome shotgun (WGS) entry which is preliminary data.</text>
</comment>